<accession>A0AAV4RW84</accession>
<sequence>MSLILCHKCVRFKTTASFPKSRNVSVPIGRATAAGNTEEGPKVIANTASGHSPSMRKRRIMKWRMNEFAVIEILFNRQLQTRKRLHDSGSKYIMEHPPPIRNVCETLRKRATSRTLGGGQSVLIIQKSDS</sequence>
<protein>
    <submittedName>
        <fullName evidence="1">Uncharacterized protein</fullName>
    </submittedName>
</protein>
<organism evidence="1 2">
    <name type="scientific">Caerostris darwini</name>
    <dbReference type="NCBI Taxonomy" id="1538125"/>
    <lineage>
        <taxon>Eukaryota</taxon>
        <taxon>Metazoa</taxon>
        <taxon>Ecdysozoa</taxon>
        <taxon>Arthropoda</taxon>
        <taxon>Chelicerata</taxon>
        <taxon>Arachnida</taxon>
        <taxon>Araneae</taxon>
        <taxon>Araneomorphae</taxon>
        <taxon>Entelegynae</taxon>
        <taxon>Araneoidea</taxon>
        <taxon>Araneidae</taxon>
        <taxon>Caerostris</taxon>
    </lineage>
</organism>
<comment type="caution">
    <text evidence="1">The sequence shown here is derived from an EMBL/GenBank/DDBJ whole genome shotgun (WGS) entry which is preliminary data.</text>
</comment>
<reference evidence="1 2" key="1">
    <citation type="submission" date="2021-06" db="EMBL/GenBank/DDBJ databases">
        <title>Caerostris darwini draft genome.</title>
        <authorList>
            <person name="Kono N."/>
            <person name="Arakawa K."/>
        </authorList>
    </citation>
    <scope>NUCLEOTIDE SEQUENCE [LARGE SCALE GENOMIC DNA]</scope>
</reference>
<evidence type="ECO:0000313" key="2">
    <source>
        <dbReference type="Proteomes" id="UP001054837"/>
    </source>
</evidence>
<evidence type="ECO:0000313" key="1">
    <source>
        <dbReference type="EMBL" id="GIY26143.1"/>
    </source>
</evidence>
<dbReference type="AlphaFoldDB" id="A0AAV4RW84"/>
<gene>
    <name evidence="1" type="ORF">CDAR_369321</name>
</gene>
<keyword evidence="2" id="KW-1185">Reference proteome</keyword>
<dbReference type="EMBL" id="BPLQ01006913">
    <property type="protein sequence ID" value="GIY26143.1"/>
    <property type="molecule type" value="Genomic_DNA"/>
</dbReference>
<proteinExistence type="predicted"/>
<name>A0AAV4RW84_9ARAC</name>
<dbReference type="Proteomes" id="UP001054837">
    <property type="component" value="Unassembled WGS sequence"/>
</dbReference>